<accession>R9TF24</accession>
<evidence type="ECO:0000313" key="2">
    <source>
        <dbReference type="Proteomes" id="UP000201461"/>
    </source>
</evidence>
<evidence type="ECO:0008006" key="3">
    <source>
        <dbReference type="Google" id="ProtNLM"/>
    </source>
</evidence>
<gene>
    <name evidence="1" type="ORF">VPFG_00369</name>
</gene>
<dbReference type="GeneID" id="15926847"/>
<protein>
    <recommendedName>
        <fullName evidence="3">Zinc-ribbon domain-containing protein</fullName>
    </recommendedName>
</protein>
<dbReference type="EMBL" id="HQ317393">
    <property type="protein sequence ID" value="AGN30366.1"/>
    <property type="molecule type" value="Genomic_DNA"/>
</dbReference>
<name>R9TF24_9CAUD</name>
<keyword evidence="2" id="KW-1185">Reference proteome</keyword>
<dbReference type="Proteomes" id="UP000201461">
    <property type="component" value="Segment"/>
</dbReference>
<dbReference type="RefSeq" id="YP_008125515.1">
    <property type="nucleotide sequence ID" value="NC_021529.2"/>
</dbReference>
<dbReference type="KEGG" id="vg:15926847"/>
<proteinExistence type="predicted"/>
<reference evidence="1 2" key="1">
    <citation type="journal article" date="2014" name="Genome Biol. Evol.">
        <title>Composite Conserved Promoter-Terminator Motifs (PeSLs) that Mediate Modular Shuffling in the Diverse T4-Like Myoviruses.</title>
        <authorList>
            <person name="Comeau A.M."/>
            <person name="Arbiol C."/>
            <person name="Krisch H.M."/>
        </authorList>
    </citation>
    <scope>NUCLEOTIDE SEQUENCE [LARGE SCALE GENOMIC DNA]</scope>
</reference>
<evidence type="ECO:0000313" key="1">
    <source>
        <dbReference type="EMBL" id="AGN30366.1"/>
    </source>
</evidence>
<sequence>MISYKCSCSDPELKPEIEQSCDIIDGFGEHRILDSYHYLECIVCGDFHIVSDSRISKHGTVPCERCVRNEKFEEFRITHEEKYPQIELIKHEYVHIGNGKGGRNRVEFHCHDCGSEYSRNVSWTSKYSCPECRRKNTYDEYVEFIKSRHPSLTVSPYNDAWGTNSGKTWEHTCHVCELTWNPVIANLKFYSGCPGCSNRNHDGLYMWTDDAGNCKIGICNSYRVKQRVYECARKRGTDIHNLLSITVNDARMHESYLHKKYTRLPYDASTGDGFREFRTLSDVEYEEILKYFEKHGKICLYD</sequence>
<organism evidence="1 2">
    <name type="scientific">Vibrio phage nt-1</name>
    <dbReference type="NCBI Taxonomy" id="115992"/>
    <lineage>
        <taxon>Viruses</taxon>
        <taxon>Duplodnaviria</taxon>
        <taxon>Heunggongvirae</taxon>
        <taxon>Uroviricota</taxon>
        <taxon>Caudoviricetes</taxon>
        <taxon>Pantevenvirales</taxon>
        <taxon>Straboviridae</taxon>
        <taxon>Mylasvirus</taxon>
        <taxon>Mylasvirus persius</taxon>
    </lineage>
</organism>